<evidence type="ECO:0000313" key="3">
    <source>
        <dbReference type="Proteomes" id="UP000724672"/>
    </source>
</evidence>
<feature type="transmembrane region" description="Helical" evidence="1">
    <location>
        <begin position="178"/>
        <end position="196"/>
    </location>
</feature>
<comment type="caution">
    <text evidence="2">The sequence shown here is derived from an EMBL/GenBank/DDBJ whole genome shotgun (WGS) entry which is preliminary data.</text>
</comment>
<feature type="transmembrane region" description="Helical" evidence="1">
    <location>
        <begin position="68"/>
        <end position="89"/>
    </location>
</feature>
<feature type="transmembrane region" description="Helical" evidence="1">
    <location>
        <begin position="153"/>
        <end position="171"/>
    </location>
</feature>
<reference evidence="2" key="1">
    <citation type="submission" date="2019-12" db="EMBL/GenBank/DDBJ databases">
        <title>Clostridiaceae gen. nov. sp. nov., isolated from sediment in Xinjiang, China.</title>
        <authorList>
            <person name="Zhang R."/>
        </authorList>
    </citation>
    <scope>NUCLEOTIDE SEQUENCE</scope>
    <source>
        <strain evidence="2">D2Q-11</strain>
    </source>
</reference>
<protein>
    <submittedName>
        <fullName evidence="2">ABC transporter permease</fullName>
    </submittedName>
</protein>
<dbReference type="AlphaFoldDB" id="A0A942Z9A9"/>
<sequence length="250" mass="28495">MKLPILIKTELSKQRRGFIWLMILGIPLGTTMAMFLDMYIRYHDYLYVKGQELGFTSWDILLRENHRVLGWGIFLPLFIAVIATIIHYTEFEEDNWKKLLTLPVRRWEVYISKLITIVIFSFIMIALNSLGLVLVGKVIGFPEAINYRLYGEYILYQYVAILGVVALHNFLSSHTKNVIIPVVIGFLGIIVAPGVLSKNPDLAKLIPYTYTYYINNLNVGNSSIALYGGIISMILISVVGILSFNKKDIL</sequence>
<keyword evidence="3" id="KW-1185">Reference proteome</keyword>
<dbReference type="RefSeq" id="WP_203366853.1">
    <property type="nucleotide sequence ID" value="NZ_WSFT01000039.1"/>
</dbReference>
<evidence type="ECO:0000256" key="1">
    <source>
        <dbReference type="SAM" id="Phobius"/>
    </source>
</evidence>
<accession>A0A942Z9A9</accession>
<feature type="transmembrane region" description="Helical" evidence="1">
    <location>
        <begin position="224"/>
        <end position="244"/>
    </location>
</feature>
<dbReference type="Pfam" id="PF12730">
    <property type="entry name" value="ABC2_membrane_4"/>
    <property type="match status" value="1"/>
</dbReference>
<keyword evidence="1" id="KW-0472">Membrane</keyword>
<keyword evidence="1" id="KW-0812">Transmembrane</keyword>
<feature type="transmembrane region" description="Helical" evidence="1">
    <location>
        <begin position="110"/>
        <end position="133"/>
    </location>
</feature>
<keyword evidence="1" id="KW-1133">Transmembrane helix</keyword>
<dbReference type="EMBL" id="WSFT01000039">
    <property type="protein sequence ID" value="MBS4538929.1"/>
    <property type="molecule type" value="Genomic_DNA"/>
</dbReference>
<dbReference type="CDD" id="cd21809">
    <property type="entry name" value="ABC-2_lan_permease-like"/>
    <property type="match status" value="1"/>
</dbReference>
<gene>
    <name evidence="2" type="ORF">GOQ27_10660</name>
</gene>
<organism evidence="2 3">
    <name type="scientific">Anaeromonas frigoriresistens</name>
    <dbReference type="NCBI Taxonomy" id="2683708"/>
    <lineage>
        <taxon>Bacteria</taxon>
        <taxon>Bacillati</taxon>
        <taxon>Bacillota</taxon>
        <taxon>Tissierellia</taxon>
        <taxon>Tissierellales</taxon>
        <taxon>Thermohalobacteraceae</taxon>
        <taxon>Anaeromonas</taxon>
    </lineage>
</organism>
<name>A0A942Z9A9_9FIRM</name>
<feature type="transmembrane region" description="Helical" evidence="1">
    <location>
        <begin position="18"/>
        <end position="40"/>
    </location>
</feature>
<evidence type="ECO:0000313" key="2">
    <source>
        <dbReference type="EMBL" id="MBS4538929.1"/>
    </source>
</evidence>
<dbReference type="PANTHER" id="PTHR37305:SF1">
    <property type="entry name" value="MEMBRANE PROTEIN"/>
    <property type="match status" value="1"/>
</dbReference>
<dbReference type="PANTHER" id="PTHR37305">
    <property type="entry name" value="INTEGRAL MEMBRANE PROTEIN-RELATED"/>
    <property type="match status" value="1"/>
</dbReference>
<dbReference type="Proteomes" id="UP000724672">
    <property type="component" value="Unassembled WGS sequence"/>
</dbReference>
<proteinExistence type="predicted"/>